<dbReference type="EMBL" id="SOZD01000001">
    <property type="protein sequence ID" value="TFF27602.1"/>
    <property type="molecule type" value="Genomic_DNA"/>
</dbReference>
<evidence type="ECO:0000313" key="2">
    <source>
        <dbReference type="EMBL" id="TFF27602.1"/>
    </source>
</evidence>
<dbReference type="Proteomes" id="UP000298179">
    <property type="component" value="Unassembled WGS sequence"/>
</dbReference>
<accession>A0A4Y8RV20</accession>
<proteinExistence type="predicted"/>
<keyword evidence="3" id="KW-1185">Reference proteome</keyword>
<dbReference type="InterPro" id="IPR011335">
    <property type="entry name" value="Restrct_endonuc-II-like"/>
</dbReference>
<evidence type="ECO:0000259" key="1">
    <source>
        <dbReference type="Pfam" id="PF05685"/>
    </source>
</evidence>
<dbReference type="InterPro" id="IPR008538">
    <property type="entry name" value="Uma2"/>
</dbReference>
<dbReference type="Pfam" id="PF05685">
    <property type="entry name" value="Uma2"/>
    <property type="match status" value="1"/>
</dbReference>
<dbReference type="OrthoDB" id="8452919at2"/>
<gene>
    <name evidence="2" type="ORF">E3C22_03860</name>
</gene>
<name>A0A4Y8RV20_9HYPH</name>
<dbReference type="PANTHER" id="PTHR36558">
    <property type="entry name" value="GLR1098 PROTEIN"/>
    <property type="match status" value="1"/>
</dbReference>
<comment type="caution">
    <text evidence="2">The sequence shown here is derived from an EMBL/GenBank/DDBJ whole genome shotgun (WGS) entry which is preliminary data.</text>
</comment>
<dbReference type="AlphaFoldDB" id="A0A4Y8RV20"/>
<feature type="domain" description="Putative restriction endonuclease" evidence="1">
    <location>
        <begin position="99"/>
        <end position="245"/>
    </location>
</feature>
<organism evidence="2 3">
    <name type="scientific">Jiella endophytica</name>
    <dbReference type="NCBI Taxonomy" id="2558362"/>
    <lineage>
        <taxon>Bacteria</taxon>
        <taxon>Pseudomonadati</taxon>
        <taxon>Pseudomonadota</taxon>
        <taxon>Alphaproteobacteria</taxon>
        <taxon>Hyphomicrobiales</taxon>
        <taxon>Aurantimonadaceae</taxon>
        <taxon>Jiella</taxon>
    </lineage>
</organism>
<dbReference type="Gene3D" id="3.90.1570.10">
    <property type="entry name" value="tt1808, chain A"/>
    <property type="match status" value="1"/>
</dbReference>
<dbReference type="SUPFAM" id="SSF52980">
    <property type="entry name" value="Restriction endonuclease-like"/>
    <property type="match status" value="1"/>
</dbReference>
<evidence type="ECO:0000313" key="3">
    <source>
        <dbReference type="Proteomes" id="UP000298179"/>
    </source>
</evidence>
<reference evidence="2 3" key="1">
    <citation type="submission" date="2019-03" db="EMBL/GenBank/DDBJ databases">
        <title>Jiella endophytica sp. nov., a novel endophytic bacterium isolated from root of Ficus microcarpa Linn. f.</title>
        <authorList>
            <person name="Tuo L."/>
        </authorList>
    </citation>
    <scope>NUCLEOTIDE SEQUENCE [LARGE SCALE GENOMIC DNA]</scope>
    <source>
        <strain evidence="2 3">CBS5Q-3</strain>
    </source>
</reference>
<protein>
    <submittedName>
        <fullName evidence="2">Uma2 family endonuclease</fullName>
    </submittedName>
</protein>
<keyword evidence="2" id="KW-0255">Endonuclease</keyword>
<sequence>MMISQSPVAPEMKDFGSGVRVSTMVMDRVRSFGNFDAVARAKADRVQGGWKMAGAKARLWPSGRFKDVLASCVQIRRPRVSILTKTETSGALPTDLTSEAFFDWLERQDRRFELVEGSARMLPYVKRAHSVIAGNVAFALQTQLDRASHRVHQGDFAIETGPTSIRYADVLVEPAGGRKGDRKTRSAIVVVEVLSDSTAPDDFGPKRHEYQSLERLESYIVIDQDIRRIWQWERLQDGTWPQQARIIEAGSVELPSLKCSLALDDIYFDAIDAGPSGEN</sequence>
<dbReference type="PANTHER" id="PTHR36558:SF1">
    <property type="entry name" value="RESTRICTION ENDONUCLEASE DOMAIN-CONTAINING PROTEIN-RELATED"/>
    <property type="match status" value="1"/>
</dbReference>
<dbReference type="InterPro" id="IPR012296">
    <property type="entry name" value="Nuclease_put_TT1808"/>
</dbReference>
<dbReference type="CDD" id="cd06260">
    <property type="entry name" value="DUF820-like"/>
    <property type="match status" value="1"/>
</dbReference>
<dbReference type="GO" id="GO:0004519">
    <property type="term" value="F:endonuclease activity"/>
    <property type="evidence" value="ECO:0007669"/>
    <property type="project" value="UniProtKB-KW"/>
</dbReference>
<keyword evidence="2" id="KW-0378">Hydrolase</keyword>
<keyword evidence="2" id="KW-0540">Nuclease</keyword>